<dbReference type="InterPro" id="IPR011711">
    <property type="entry name" value="GntR_C"/>
</dbReference>
<dbReference type="InterPro" id="IPR036390">
    <property type="entry name" value="WH_DNA-bd_sf"/>
</dbReference>
<evidence type="ECO:0000256" key="3">
    <source>
        <dbReference type="ARBA" id="ARBA00023163"/>
    </source>
</evidence>
<feature type="domain" description="HTH gntR-type" evidence="4">
    <location>
        <begin position="22"/>
        <end position="89"/>
    </location>
</feature>
<dbReference type="Proteomes" id="UP000468735">
    <property type="component" value="Unassembled WGS sequence"/>
</dbReference>
<dbReference type="SMART" id="SM00895">
    <property type="entry name" value="FCD"/>
    <property type="match status" value="1"/>
</dbReference>
<dbReference type="Pfam" id="PF00392">
    <property type="entry name" value="GntR"/>
    <property type="match status" value="1"/>
</dbReference>
<dbReference type="SUPFAM" id="SSF46785">
    <property type="entry name" value="Winged helix' DNA-binding domain"/>
    <property type="match status" value="1"/>
</dbReference>
<dbReference type="InterPro" id="IPR000524">
    <property type="entry name" value="Tscrpt_reg_HTH_GntR"/>
</dbReference>
<sequence>MTAAPEAWLSRIAAARDDLDRSSTAARVADLLRDQITAGLLVPGARLPEEELGKAAGVSRNTLREAFRMLVKERLLVHEFNRGVFVRTLTPEDVTDIYRARRILEGEGLRNVPAATPEALARLDAAVTAGEKAAAAGDWPEVATADLQFHKAIAALCGSSRVDEMVRHLLAELRLAFHQMASPRDFHAPYLERNRKLVTLVQRGELEAAERELNDYLNTAQAQLLQTYHREP</sequence>
<dbReference type="AlphaFoldDB" id="A0A6H9Z1U4"/>
<dbReference type="PANTHER" id="PTHR43537">
    <property type="entry name" value="TRANSCRIPTIONAL REGULATOR, GNTR FAMILY"/>
    <property type="match status" value="1"/>
</dbReference>
<dbReference type="EMBL" id="WBMT01000005">
    <property type="protein sequence ID" value="KAB2349502.1"/>
    <property type="molecule type" value="Genomic_DNA"/>
</dbReference>
<dbReference type="GO" id="GO:0003677">
    <property type="term" value="F:DNA binding"/>
    <property type="evidence" value="ECO:0007669"/>
    <property type="project" value="UniProtKB-KW"/>
</dbReference>
<comment type="caution">
    <text evidence="5">The sequence shown here is derived from an EMBL/GenBank/DDBJ whole genome shotgun (WGS) entry which is preliminary data.</text>
</comment>
<keyword evidence="6" id="KW-1185">Reference proteome</keyword>
<dbReference type="PROSITE" id="PS50949">
    <property type="entry name" value="HTH_GNTR"/>
    <property type="match status" value="1"/>
</dbReference>
<dbReference type="RefSeq" id="WP_151560271.1">
    <property type="nucleotide sequence ID" value="NZ_WBMT01000005.1"/>
</dbReference>
<keyword evidence="1" id="KW-0805">Transcription regulation</keyword>
<dbReference type="PANTHER" id="PTHR43537:SF45">
    <property type="entry name" value="GNTR FAMILY REGULATORY PROTEIN"/>
    <property type="match status" value="1"/>
</dbReference>
<evidence type="ECO:0000256" key="2">
    <source>
        <dbReference type="ARBA" id="ARBA00023125"/>
    </source>
</evidence>
<protein>
    <submittedName>
        <fullName evidence="5">GntR family transcriptional regulator</fullName>
    </submittedName>
</protein>
<keyword evidence="3" id="KW-0804">Transcription</keyword>
<dbReference type="OrthoDB" id="5243844at2"/>
<evidence type="ECO:0000256" key="1">
    <source>
        <dbReference type="ARBA" id="ARBA00023015"/>
    </source>
</evidence>
<dbReference type="CDD" id="cd07377">
    <property type="entry name" value="WHTH_GntR"/>
    <property type="match status" value="1"/>
</dbReference>
<dbReference type="SMART" id="SM00345">
    <property type="entry name" value="HTH_GNTR"/>
    <property type="match status" value="1"/>
</dbReference>
<proteinExistence type="predicted"/>
<evidence type="ECO:0000313" key="5">
    <source>
        <dbReference type="EMBL" id="KAB2349502.1"/>
    </source>
</evidence>
<gene>
    <name evidence="5" type="ORF">F8566_12025</name>
</gene>
<dbReference type="InterPro" id="IPR036388">
    <property type="entry name" value="WH-like_DNA-bd_sf"/>
</dbReference>
<dbReference type="InterPro" id="IPR008920">
    <property type="entry name" value="TF_FadR/GntR_C"/>
</dbReference>
<dbReference type="SUPFAM" id="SSF48008">
    <property type="entry name" value="GntR ligand-binding domain-like"/>
    <property type="match status" value="1"/>
</dbReference>
<evidence type="ECO:0000313" key="6">
    <source>
        <dbReference type="Proteomes" id="UP000468735"/>
    </source>
</evidence>
<dbReference type="Gene3D" id="1.10.10.10">
    <property type="entry name" value="Winged helix-like DNA-binding domain superfamily/Winged helix DNA-binding domain"/>
    <property type="match status" value="1"/>
</dbReference>
<keyword evidence="2" id="KW-0238">DNA-binding</keyword>
<organism evidence="5 6">
    <name type="scientific">Actinomadura rudentiformis</name>
    <dbReference type="NCBI Taxonomy" id="359158"/>
    <lineage>
        <taxon>Bacteria</taxon>
        <taxon>Bacillati</taxon>
        <taxon>Actinomycetota</taxon>
        <taxon>Actinomycetes</taxon>
        <taxon>Streptosporangiales</taxon>
        <taxon>Thermomonosporaceae</taxon>
        <taxon>Actinomadura</taxon>
    </lineage>
</organism>
<evidence type="ECO:0000259" key="4">
    <source>
        <dbReference type="PROSITE" id="PS50949"/>
    </source>
</evidence>
<accession>A0A6H9Z1U4</accession>
<reference evidence="5 6" key="1">
    <citation type="submission" date="2019-09" db="EMBL/GenBank/DDBJ databases">
        <title>Actinomadura physcomitrii sp. nov., a novel actinomycete isolated from moss [Physcomitrium sphaericum (Ludw) Fuernr].</title>
        <authorList>
            <person name="Zhuang X."/>
            <person name="Liu C."/>
        </authorList>
    </citation>
    <scope>NUCLEOTIDE SEQUENCE [LARGE SCALE GENOMIC DNA]</scope>
    <source>
        <strain evidence="5 6">HMC1</strain>
    </source>
</reference>
<dbReference type="Pfam" id="PF07729">
    <property type="entry name" value="FCD"/>
    <property type="match status" value="1"/>
</dbReference>
<name>A0A6H9Z1U4_9ACTN</name>
<dbReference type="GO" id="GO:0003700">
    <property type="term" value="F:DNA-binding transcription factor activity"/>
    <property type="evidence" value="ECO:0007669"/>
    <property type="project" value="InterPro"/>
</dbReference>
<dbReference type="Gene3D" id="1.20.120.530">
    <property type="entry name" value="GntR ligand-binding domain-like"/>
    <property type="match status" value="1"/>
</dbReference>